<dbReference type="AlphaFoldDB" id="A0A1F6WV71"/>
<dbReference type="PANTHER" id="PTHR43369:SF2">
    <property type="entry name" value="PHOSPHORIBOSYLGLYCINAMIDE FORMYLTRANSFERASE"/>
    <property type="match status" value="1"/>
</dbReference>
<protein>
    <recommendedName>
        <fullName evidence="2">phosphoribosylglycinamide formyltransferase 1</fullName>
        <ecNumber evidence="2">2.1.2.2</ecNumber>
    </recommendedName>
</protein>
<accession>A0A1F6WV71</accession>
<dbReference type="Pfam" id="PF00551">
    <property type="entry name" value="Formyl_trans_N"/>
    <property type="match status" value="1"/>
</dbReference>
<comment type="pathway">
    <text evidence="1">Purine metabolism; IMP biosynthesis via de novo pathway; N(2)-formyl-N(1)-(5-phospho-D-ribosyl)glycinamide from N(1)-(5-phospho-D-ribosyl)glycinamide (10-formyl THF route): step 1/1.</text>
</comment>
<dbReference type="SUPFAM" id="SSF53328">
    <property type="entry name" value="Formyltransferase"/>
    <property type="match status" value="1"/>
</dbReference>
<evidence type="ECO:0000259" key="5">
    <source>
        <dbReference type="Pfam" id="PF00551"/>
    </source>
</evidence>
<dbReference type="EMBL" id="MFUU01000018">
    <property type="protein sequence ID" value="OGI85776.1"/>
    <property type="molecule type" value="Genomic_DNA"/>
</dbReference>
<dbReference type="GO" id="GO:0004644">
    <property type="term" value="F:phosphoribosylglycinamide formyltransferase activity"/>
    <property type="evidence" value="ECO:0007669"/>
    <property type="project" value="UniProtKB-EC"/>
</dbReference>
<sequence>MFPNPKIKLAMLISGGGTTMEAILLACRNGKLSNVEPVLVISSNKKVGGLERAKNAGMSVENIIVINPRDWENREEFGKKIISECEKRGVNSIGQYGWMIKTPDNVVKKFEGRIINQHPGPLDNGRPDFGGPGMYGMRVIQARLDFVRKTGHDFWTEATAHLVTSEFDKGAILRRKQVEIFPNETPESLQKKLLPVEHEVQIETLHDFSEGHVVSFFREKPLIEKDEEEILEKCKETAKKVYPNG</sequence>
<dbReference type="InterPro" id="IPR036477">
    <property type="entry name" value="Formyl_transf_N_sf"/>
</dbReference>
<evidence type="ECO:0000256" key="4">
    <source>
        <dbReference type="ARBA" id="ARBA00022755"/>
    </source>
</evidence>
<keyword evidence="4" id="KW-0658">Purine biosynthesis</keyword>
<evidence type="ECO:0000313" key="6">
    <source>
        <dbReference type="EMBL" id="OGI85776.1"/>
    </source>
</evidence>
<name>A0A1F6WV71_9BACT</name>
<dbReference type="InterPro" id="IPR002376">
    <property type="entry name" value="Formyl_transf_N"/>
</dbReference>
<evidence type="ECO:0000256" key="1">
    <source>
        <dbReference type="ARBA" id="ARBA00005054"/>
    </source>
</evidence>
<dbReference type="Gene3D" id="3.40.50.170">
    <property type="entry name" value="Formyl transferase, N-terminal domain"/>
    <property type="match status" value="1"/>
</dbReference>
<feature type="domain" description="Formyl transferase N-terminal" evidence="5">
    <location>
        <begin position="8"/>
        <end position="204"/>
    </location>
</feature>
<evidence type="ECO:0000256" key="2">
    <source>
        <dbReference type="ARBA" id="ARBA00012254"/>
    </source>
</evidence>
<gene>
    <name evidence="6" type="ORF">A3A01_00575</name>
</gene>
<dbReference type="GO" id="GO:0005737">
    <property type="term" value="C:cytoplasm"/>
    <property type="evidence" value="ECO:0007669"/>
    <property type="project" value="TreeGrafter"/>
</dbReference>
<reference evidence="6 7" key="1">
    <citation type="journal article" date="2016" name="Nat. Commun.">
        <title>Thousands of microbial genomes shed light on interconnected biogeochemical processes in an aquifer system.</title>
        <authorList>
            <person name="Anantharaman K."/>
            <person name="Brown C.T."/>
            <person name="Hug L.A."/>
            <person name="Sharon I."/>
            <person name="Castelle C.J."/>
            <person name="Probst A.J."/>
            <person name="Thomas B.C."/>
            <person name="Singh A."/>
            <person name="Wilkins M.J."/>
            <person name="Karaoz U."/>
            <person name="Brodie E.L."/>
            <person name="Williams K.H."/>
            <person name="Hubbard S.S."/>
            <person name="Banfield J.F."/>
        </authorList>
    </citation>
    <scope>NUCLEOTIDE SEQUENCE [LARGE SCALE GENOMIC DNA]</scope>
</reference>
<proteinExistence type="predicted"/>
<evidence type="ECO:0000256" key="3">
    <source>
        <dbReference type="ARBA" id="ARBA00022679"/>
    </source>
</evidence>
<dbReference type="EC" id="2.1.2.2" evidence="2"/>
<keyword evidence="3" id="KW-0808">Transferase</keyword>
<organism evidence="6 7">
    <name type="scientific">Candidatus Nomurabacteria bacterium RIFCSPLOWO2_01_FULL_39_17</name>
    <dbReference type="NCBI Taxonomy" id="1801770"/>
    <lineage>
        <taxon>Bacteria</taxon>
        <taxon>Candidatus Nomuraibacteriota</taxon>
    </lineage>
</organism>
<evidence type="ECO:0000313" key="7">
    <source>
        <dbReference type="Proteomes" id="UP000179352"/>
    </source>
</evidence>
<dbReference type="PANTHER" id="PTHR43369">
    <property type="entry name" value="PHOSPHORIBOSYLGLYCINAMIDE FORMYLTRANSFERASE"/>
    <property type="match status" value="1"/>
</dbReference>
<comment type="caution">
    <text evidence="6">The sequence shown here is derived from an EMBL/GenBank/DDBJ whole genome shotgun (WGS) entry which is preliminary data.</text>
</comment>
<dbReference type="GO" id="GO:0006189">
    <property type="term" value="P:'de novo' IMP biosynthetic process"/>
    <property type="evidence" value="ECO:0007669"/>
    <property type="project" value="TreeGrafter"/>
</dbReference>
<dbReference type="STRING" id="1801770.A3A01_00575"/>
<dbReference type="Proteomes" id="UP000179352">
    <property type="component" value="Unassembled WGS sequence"/>
</dbReference>